<dbReference type="NCBIfam" id="TIGR04306">
    <property type="entry name" value="salvage_TenA"/>
    <property type="match status" value="1"/>
</dbReference>
<evidence type="ECO:0000313" key="4">
    <source>
        <dbReference type="Proteomes" id="UP000789803"/>
    </source>
</evidence>
<name>A0ABN7KBP5_9BACT</name>
<evidence type="ECO:0000259" key="2">
    <source>
        <dbReference type="Pfam" id="PF03070"/>
    </source>
</evidence>
<dbReference type="EC" id="3.5.99.2" evidence="1"/>
<organism evidence="3 4">
    <name type="scientific">Campylobacter majalis</name>
    <dbReference type="NCBI Taxonomy" id="2790656"/>
    <lineage>
        <taxon>Bacteria</taxon>
        <taxon>Pseudomonadati</taxon>
        <taxon>Campylobacterota</taxon>
        <taxon>Epsilonproteobacteria</taxon>
        <taxon>Campylobacterales</taxon>
        <taxon>Campylobacteraceae</taxon>
        <taxon>Campylobacter</taxon>
    </lineage>
</organism>
<sequence length="220" mass="25604">MLFKRLVDDNAKIWNEYINHEFVKQIENGTLPSENFMFYLKQDYIYLINYAKCYARLSINARTNTELRFAMKFQNYIVEGEMQLHQEILKLGIDTENFSDFDESILNMAYSRYMLSVGESGDFLDMLIALAACAVGYGVIGKNIKQRLGKIPSSHPYKAWIDTYSSDEFLSEVDEFIAFVDSYSNVVNESKFSRLSEIFGNVTRLEVGFWQHGLEMKMQI</sequence>
<evidence type="ECO:0000256" key="1">
    <source>
        <dbReference type="RuleBase" id="RU363093"/>
    </source>
</evidence>
<keyword evidence="4" id="KW-1185">Reference proteome</keyword>
<dbReference type="InterPro" id="IPR004305">
    <property type="entry name" value="Thiaminase-2/PQQC"/>
</dbReference>
<dbReference type="RefSeq" id="WP_229932967.1">
    <property type="nucleotide sequence ID" value="NZ_CAJHOF010000009.1"/>
</dbReference>
<dbReference type="GO" id="GO:0050334">
    <property type="term" value="F:thiaminase activity"/>
    <property type="evidence" value="ECO:0007669"/>
    <property type="project" value="UniProtKB-EC"/>
</dbReference>
<dbReference type="InterPro" id="IPR050967">
    <property type="entry name" value="Thiamine_Salvage_TenA"/>
</dbReference>
<dbReference type="EMBL" id="CAJHOF010000009">
    <property type="protein sequence ID" value="CAD7288818.1"/>
    <property type="molecule type" value="Genomic_DNA"/>
</dbReference>
<dbReference type="InterPro" id="IPR016084">
    <property type="entry name" value="Haem_Oase-like_multi-hlx"/>
</dbReference>
<gene>
    <name evidence="3" type="primary">tenA</name>
    <name evidence="3" type="ORF">LMG7974_01168</name>
</gene>
<dbReference type="PANTHER" id="PTHR43198:SF2">
    <property type="entry name" value="SI:CH1073-67J19.1-RELATED"/>
    <property type="match status" value="1"/>
</dbReference>
<comment type="catalytic activity">
    <reaction evidence="1">
        <text>thiamine + H2O = 5-(2-hydroxyethyl)-4-methylthiazole + 4-amino-5-hydroxymethyl-2-methylpyrimidine + H(+)</text>
        <dbReference type="Rhea" id="RHEA:17509"/>
        <dbReference type="ChEBI" id="CHEBI:15377"/>
        <dbReference type="ChEBI" id="CHEBI:15378"/>
        <dbReference type="ChEBI" id="CHEBI:16892"/>
        <dbReference type="ChEBI" id="CHEBI:17957"/>
        <dbReference type="ChEBI" id="CHEBI:18385"/>
        <dbReference type="EC" id="3.5.99.2"/>
    </reaction>
</comment>
<accession>A0ABN7KBP5</accession>
<feature type="domain" description="Thiaminase-2/PQQC" evidence="2">
    <location>
        <begin position="12"/>
        <end position="215"/>
    </location>
</feature>
<protein>
    <recommendedName>
        <fullName evidence="1">Aminopyrimidine aminohydrolase</fullName>
        <ecNumber evidence="1">3.5.99.2</ecNumber>
    </recommendedName>
</protein>
<comment type="similarity">
    <text evidence="1">Belongs to the TenA family.</text>
</comment>
<keyword evidence="1" id="KW-0784">Thiamine biosynthesis</keyword>
<keyword evidence="1 3" id="KW-0378">Hydrolase</keyword>
<proteinExistence type="inferred from homology"/>
<comment type="pathway">
    <text evidence="1">Cofactor biosynthesis; thiamine diphosphate biosynthesis.</text>
</comment>
<comment type="caution">
    <text evidence="3">The sequence shown here is derived from an EMBL/GenBank/DDBJ whole genome shotgun (WGS) entry which is preliminary data.</text>
</comment>
<dbReference type="CDD" id="cd19367">
    <property type="entry name" value="TenA_C_ScTHI20-like"/>
    <property type="match status" value="1"/>
</dbReference>
<evidence type="ECO:0000313" key="3">
    <source>
        <dbReference type="EMBL" id="CAD7288818.1"/>
    </source>
</evidence>
<comment type="catalytic activity">
    <reaction evidence="1">
        <text>4-amino-5-aminomethyl-2-methylpyrimidine + H2O = 4-amino-5-hydroxymethyl-2-methylpyrimidine + NH4(+)</text>
        <dbReference type="Rhea" id="RHEA:31799"/>
        <dbReference type="ChEBI" id="CHEBI:15377"/>
        <dbReference type="ChEBI" id="CHEBI:16892"/>
        <dbReference type="ChEBI" id="CHEBI:28938"/>
        <dbReference type="ChEBI" id="CHEBI:63416"/>
        <dbReference type="EC" id="3.5.99.2"/>
    </reaction>
</comment>
<dbReference type="InterPro" id="IPR027574">
    <property type="entry name" value="Thiaminase_II"/>
</dbReference>
<comment type="function">
    <text evidence="1">Catalyzes an amino-pyrimidine hydrolysis reaction at the C5' of the pyrimidine moiety of thiamine compounds, a reaction that is part of a thiamine salvage pathway.</text>
</comment>
<dbReference type="Proteomes" id="UP000789803">
    <property type="component" value="Unassembled WGS sequence"/>
</dbReference>
<dbReference type="PANTHER" id="PTHR43198">
    <property type="entry name" value="BIFUNCTIONAL TH2 PROTEIN"/>
    <property type="match status" value="1"/>
</dbReference>
<dbReference type="Pfam" id="PF03070">
    <property type="entry name" value="TENA_THI-4"/>
    <property type="match status" value="1"/>
</dbReference>
<dbReference type="SUPFAM" id="SSF48613">
    <property type="entry name" value="Heme oxygenase-like"/>
    <property type="match status" value="1"/>
</dbReference>
<dbReference type="Gene3D" id="1.20.910.10">
    <property type="entry name" value="Heme oxygenase-like"/>
    <property type="match status" value="1"/>
</dbReference>
<reference evidence="3 4" key="1">
    <citation type="submission" date="2020-11" db="EMBL/GenBank/DDBJ databases">
        <authorList>
            <person name="Peeters C."/>
        </authorList>
    </citation>
    <scope>NUCLEOTIDE SEQUENCE [LARGE SCALE GENOMIC DNA]</scope>
    <source>
        <strain evidence="3 4">LMG 7974</strain>
    </source>
</reference>